<dbReference type="PANTHER" id="PTHR45793:SF5">
    <property type="entry name" value="HOMEOTIC PROTEIN OCELLILESS"/>
    <property type="match status" value="1"/>
</dbReference>
<dbReference type="PROSITE" id="PS50071">
    <property type="entry name" value="HOMEOBOX_2"/>
    <property type="match status" value="1"/>
</dbReference>
<accession>K5V5G5</accession>
<dbReference type="Gene3D" id="1.10.10.60">
    <property type="entry name" value="Homeodomain-like"/>
    <property type="match status" value="1"/>
</dbReference>
<sequence length="586" mass="62999">MSCAVAADSMSSPSSSSTSLSSPDATSSSRCLADDTAEPLTRSAPPAKEQKKRGRVTPEQLVVLEALFADNHSPNAILRKEISGQLGMAERQTQIWFQNRRAKEKQGKGKKPGAKEKPTASTQESPPAPPLQPPSIVLFPSQDAEIQTRIREDDPVIVIPCTQLSIGTWVRVAATDGDASQRHDLLAYICDAQNRLTWFVHHRDEAVEHAVRMDIALDSVVDATLAPTSPSASPISSVSSSAETSSSNDDQASRLTLLLAYSPLFFMTVTPPDGGVPVWAPCGDWTEGLQASVVLRHELLGACAPLTYLWTRLRTGPARAPWGSPYQPTLPHPHMPSSPTTALPVGAPPSPPIRELSDLSMEQQFQSPASSRPGSVYDPSYLPAYAPQTATRFATIRLPVSLASLRTAPPMGQLATPSTSSYSSMSSPLSPLFVQTPSAYSEDAGQECQREYMGAHGAEYNEYDEYLKVDFNEQSPGFAHAFPSPTPFSDGAGQDMFLPPSLSRRLSAPVMPMSVPQPERQLERAQGTQGLAYHHSALARTFLPGHTRNRCGDAPRAQRRSVDSSTGSSPAAGQGQPGISQGQRRD</sequence>
<dbReference type="GO" id="GO:0000978">
    <property type="term" value="F:RNA polymerase II cis-regulatory region sequence-specific DNA binding"/>
    <property type="evidence" value="ECO:0007669"/>
    <property type="project" value="TreeGrafter"/>
</dbReference>
<feature type="region of interest" description="Disordered" evidence="8">
    <location>
        <begin position="544"/>
        <end position="586"/>
    </location>
</feature>
<dbReference type="OrthoDB" id="6159439at2759"/>
<dbReference type="KEGG" id="pco:PHACADRAFT_182311"/>
<keyword evidence="2" id="KW-0217">Developmental protein</keyword>
<dbReference type="RefSeq" id="XP_007393223.1">
    <property type="nucleotide sequence ID" value="XM_007393161.1"/>
</dbReference>
<reference evidence="10 11" key="1">
    <citation type="journal article" date="2012" name="BMC Genomics">
        <title>Comparative genomics of the white-rot fungi, Phanerochaete carnosa and P. chrysosporium, to elucidate the genetic basis of the distinct wood types they colonize.</title>
        <authorList>
            <person name="Suzuki H."/>
            <person name="MacDonald J."/>
            <person name="Syed K."/>
            <person name="Salamov A."/>
            <person name="Hori C."/>
            <person name="Aerts A."/>
            <person name="Henrissat B."/>
            <person name="Wiebenga A."/>
            <person name="vanKuyk P.A."/>
            <person name="Barry K."/>
            <person name="Lindquist E."/>
            <person name="LaButti K."/>
            <person name="Lapidus A."/>
            <person name="Lucas S."/>
            <person name="Coutinho P."/>
            <person name="Gong Y."/>
            <person name="Samejima M."/>
            <person name="Mahadevan R."/>
            <person name="Abou-Zaid M."/>
            <person name="de Vries R.P."/>
            <person name="Igarashi K."/>
            <person name="Yadav J.S."/>
            <person name="Grigoriev I.V."/>
            <person name="Master E.R."/>
        </authorList>
    </citation>
    <scope>NUCLEOTIDE SEQUENCE [LARGE SCALE GENOMIC DNA]</scope>
    <source>
        <strain evidence="10 11">HHB-10118-sp</strain>
    </source>
</reference>
<evidence type="ECO:0000256" key="2">
    <source>
        <dbReference type="ARBA" id="ARBA00022473"/>
    </source>
</evidence>
<keyword evidence="3 6" id="KW-0238">DNA-binding</keyword>
<dbReference type="GO" id="GO:0000981">
    <property type="term" value="F:DNA-binding transcription factor activity, RNA polymerase II-specific"/>
    <property type="evidence" value="ECO:0007669"/>
    <property type="project" value="TreeGrafter"/>
</dbReference>
<evidence type="ECO:0000313" key="11">
    <source>
        <dbReference type="Proteomes" id="UP000008370"/>
    </source>
</evidence>
<dbReference type="CDD" id="cd00086">
    <property type="entry name" value="homeodomain"/>
    <property type="match status" value="1"/>
</dbReference>
<evidence type="ECO:0000313" key="10">
    <source>
        <dbReference type="EMBL" id="EKM57881.1"/>
    </source>
</evidence>
<feature type="compositionally biased region" description="Basic residues" evidence="8">
    <location>
        <begin position="100"/>
        <end position="112"/>
    </location>
</feature>
<keyword evidence="4 6" id="KW-0371">Homeobox</keyword>
<dbReference type="InterPro" id="IPR001356">
    <property type="entry name" value="HD"/>
</dbReference>
<feature type="compositionally biased region" description="Polar residues" evidence="8">
    <location>
        <begin position="563"/>
        <end position="586"/>
    </location>
</feature>
<dbReference type="InterPro" id="IPR009057">
    <property type="entry name" value="Homeodomain-like_sf"/>
</dbReference>
<organism evidence="10 11">
    <name type="scientific">Phanerochaete carnosa (strain HHB-10118-sp)</name>
    <name type="common">White-rot fungus</name>
    <name type="synonym">Peniophora carnosa</name>
    <dbReference type="NCBI Taxonomy" id="650164"/>
    <lineage>
        <taxon>Eukaryota</taxon>
        <taxon>Fungi</taxon>
        <taxon>Dikarya</taxon>
        <taxon>Basidiomycota</taxon>
        <taxon>Agaricomycotina</taxon>
        <taxon>Agaricomycetes</taxon>
        <taxon>Polyporales</taxon>
        <taxon>Phanerochaetaceae</taxon>
        <taxon>Phanerochaete</taxon>
    </lineage>
</organism>
<dbReference type="PANTHER" id="PTHR45793">
    <property type="entry name" value="HOMEOBOX PROTEIN"/>
    <property type="match status" value="1"/>
</dbReference>
<dbReference type="HOGENOM" id="CLU_465473_0_0_1"/>
<feature type="region of interest" description="Disordered" evidence="8">
    <location>
        <begin position="96"/>
        <end position="134"/>
    </location>
</feature>
<feature type="DNA-binding region" description="Homeobox" evidence="6">
    <location>
        <begin position="49"/>
        <end position="108"/>
    </location>
</feature>
<gene>
    <name evidence="10" type="ORF">PHACADRAFT_182311</name>
</gene>
<evidence type="ECO:0000256" key="4">
    <source>
        <dbReference type="ARBA" id="ARBA00023155"/>
    </source>
</evidence>
<evidence type="ECO:0000256" key="6">
    <source>
        <dbReference type="PROSITE-ProRule" id="PRU00108"/>
    </source>
</evidence>
<protein>
    <recommendedName>
        <fullName evidence="9">Homeobox domain-containing protein</fullName>
    </recommendedName>
</protein>
<dbReference type="Proteomes" id="UP000008370">
    <property type="component" value="Unassembled WGS sequence"/>
</dbReference>
<feature type="domain" description="Homeobox" evidence="9">
    <location>
        <begin position="47"/>
        <end position="107"/>
    </location>
</feature>
<evidence type="ECO:0000256" key="7">
    <source>
        <dbReference type="RuleBase" id="RU000682"/>
    </source>
</evidence>
<dbReference type="GeneID" id="18910078"/>
<dbReference type="InParanoid" id="K5V5G5"/>
<evidence type="ECO:0000256" key="3">
    <source>
        <dbReference type="ARBA" id="ARBA00023125"/>
    </source>
</evidence>
<feature type="region of interest" description="Disordered" evidence="8">
    <location>
        <begin position="1"/>
        <end position="56"/>
    </location>
</feature>
<name>K5V5G5_PHACS</name>
<dbReference type="SMART" id="SM00389">
    <property type="entry name" value="HOX"/>
    <property type="match status" value="1"/>
</dbReference>
<feature type="compositionally biased region" description="Low complexity" evidence="8">
    <location>
        <begin position="7"/>
        <end position="29"/>
    </location>
</feature>
<feature type="compositionally biased region" description="Low complexity" evidence="8">
    <location>
        <begin position="227"/>
        <end position="247"/>
    </location>
</feature>
<dbReference type="SUPFAM" id="SSF46689">
    <property type="entry name" value="Homeodomain-like"/>
    <property type="match status" value="1"/>
</dbReference>
<keyword evidence="5 6" id="KW-0539">Nucleus</keyword>
<dbReference type="Pfam" id="PF00046">
    <property type="entry name" value="Homeodomain"/>
    <property type="match status" value="1"/>
</dbReference>
<keyword evidence="11" id="KW-1185">Reference proteome</keyword>
<evidence type="ECO:0000256" key="8">
    <source>
        <dbReference type="SAM" id="MobiDB-lite"/>
    </source>
</evidence>
<feature type="region of interest" description="Disordered" evidence="8">
    <location>
        <begin position="324"/>
        <end position="355"/>
    </location>
</feature>
<feature type="region of interest" description="Disordered" evidence="8">
    <location>
        <begin position="227"/>
        <end position="248"/>
    </location>
</feature>
<dbReference type="EMBL" id="JH930470">
    <property type="protein sequence ID" value="EKM57881.1"/>
    <property type="molecule type" value="Genomic_DNA"/>
</dbReference>
<evidence type="ECO:0000256" key="1">
    <source>
        <dbReference type="ARBA" id="ARBA00004123"/>
    </source>
</evidence>
<dbReference type="AlphaFoldDB" id="K5V5G5"/>
<evidence type="ECO:0000256" key="5">
    <source>
        <dbReference type="ARBA" id="ARBA00023242"/>
    </source>
</evidence>
<proteinExistence type="predicted"/>
<comment type="subcellular location">
    <subcellularLocation>
        <location evidence="1 6 7">Nucleus</location>
    </subcellularLocation>
</comment>
<evidence type="ECO:0000259" key="9">
    <source>
        <dbReference type="PROSITE" id="PS50071"/>
    </source>
</evidence>
<dbReference type="GO" id="GO:0005634">
    <property type="term" value="C:nucleus"/>
    <property type="evidence" value="ECO:0007669"/>
    <property type="project" value="UniProtKB-SubCell"/>
</dbReference>